<dbReference type="AlphaFoldDB" id="A0A3M7SB33"/>
<feature type="transmembrane region" description="Helical" evidence="1">
    <location>
        <begin position="63"/>
        <end position="81"/>
    </location>
</feature>
<reference evidence="2 3" key="1">
    <citation type="journal article" date="2018" name="Sci. Rep.">
        <title>Genomic signatures of local adaptation to the degree of environmental predictability in rotifers.</title>
        <authorList>
            <person name="Franch-Gras L."/>
            <person name="Hahn C."/>
            <person name="Garcia-Roger E.M."/>
            <person name="Carmona M.J."/>
            <person name="Serra M."/>
            <person name="Gomez A."/>
        </authorList>
    </citation>
    <scope>NUCLEOTIDE SEQUENCE [LARGE SCALE GENOMIC DNA]</scope>
    <source>
        <strain evidence="2">HYR1</strain>
    </source>
</reference>
<keyword evidence="1" id="KW-1133">Transmembrane helix</keyword>
<dbReference type="Proteomes" id="UP000276133">
    <property type="component" value="Unassembled WGS sequence"/>
</dbReference>
<keyword evidence="1" id="KW-0812">Transmembrane</keyword>
<evidence type="ECO:0000313" key="3">
    <source>
        <dbReference type="Proteomes" id="UP000276133"/>
    </source>
</evidence>
<proteinExistence type="predicted"/>
<organism evidence="2 3">
    <name type="scientific">Brachionus plicatilis</name>
    <name type="common">Marine rotifer</name>
    <name type="synonym">Brachionus muelleri</name>
    <dbReference type="NCBI Taxonomy" id="10195"/>
    <lineage>
        <taxon>Eukaryota</taxon>
        <taxon>Metazoa</taxon>
        <taxon>Spiralia</taxon>
        <taxon>Gnathifera</taxon>
        <taxon>Rotifera</taxon>
        <taxon>Eurotatoria</taxon>
        <taxon>Monogononta</taxon>
        <taxon>Pseudotrocha</taxon>
        <taxon>Ploima</taxon>
        <taxon>Brachionidae</taxon>
        <taxon>Brachionus</taxon>
    </lineage>
</organism>
<name>A0A3M7SB33_BRAPC</name>
<accession>A0A3M7SB33</accession>
<keyword evidence="1" id="KW-0472">Membrane</keyword>
<gene>
    <name evidence="2" type="ORF">BpHYR1_002474</name>
</gene>
<comment type="caution">
    <text evidence="2">The sequence shown here is derived from an EMBL/GenBank/DDBJ whole genome shotgun (WGS) entry which is preliminary data.</text>
</comment>
<sequence>MIDFSVETIDIKIWLNSFSVQIQLFQLHGDLSHQLHHYNPDFVLFVREKASYLKNVKKDTVKVIFLLVPIDVFAISIKQIITLNR</sequence>
<dbReference type="EMBL" id="REGN01001719">
    <property type="protein sequence ID" value="RNA32972.1"/>
    <property type="molecule type" value="Genomic_DNA"/>
</dbReference>
<evidence type="ECO:0000313" key="2">
    <source>
        <dbReference type="EMBL" id="RNA32972.1"/>
    </source>
</evidence>
<evidence type="ECO:0000256" key="1">
    <source>
        <dbReference type="SAM" id="Phobius"/>
    </source>
</evidence>
<keyword evidence="3" id="KW-1185">Reference proteome</keyword>
<protein>
    <submittedName>
        <fullName evidence="2">Uncharacterized protein</fullName>
    </submittedName>
</protein>